<evidence type="ECO:0000313" key="1">
    <source>
        <dbReference type="EMBL" id="RST30118.1"/>
    </source>
</evidence>
<dbReference type="EMBL" id="RWJF01000001">
    <property type="protein sequence ID" value="RST30118.1"/>
    <property type="molecule type" value="Genomic_DNA"/>
</dbReference>
<reference evidence="1 2" key="1">
    <citation type="submission" date="2018-12" db="EMBL/GenBank/DDBJ databases">
        <title>Sphingomonas sp. HMF7854 Genome sequencing and assembly.</title>
        <authorList>
            <person name="Cha I."/>
            <person name="Kang H."/>
            <person name="Kim H."/>
            <person name="Kang J."/>
            <person name="Joh K."/>
        </authorList>
    </citation>
    <scope>NUCLEOTIDE SEQUENCE [LARGE SCALE GENOMIC DNA]</scope>
    <source>
        <strain evidence="1 2">HMF7854</strain>
    </source>
</reference>
<comment type="caution">
    <text evidence="1">The sequence shown here is derived from an EMBL/GenBank/DDBJ whole genome shotgun (WGS) entry which is preliminary data.</text>
</comment>
<sequence length="88" mass="9761">MALAFEAAPADVRPGRCLNQSELFLASSVGLVDEVRDIVEVAVEECIDDFGVVRAQMEQVVCQRLGIKLSVRRHLSYHDVDRFDGAVE</sequence>
<dbReference type="AlphaFoldDB" id="A0A429V849"/>
<evidence type="ECO:0000313" key="2">
    <source>
        <dbReference type="Proteomes" id="UP000274661"/>
    </source>
</evidence>
<dbReference type="Proteomes" id="UP000274661">
    <property type="component" value="Unassembled WGS sequence"/>
</dbReference>
<protein>
    <submittedName>
        <fullName evidence="1">Uncharacterized protein</fullName>
    </submittedName>
</protein>
<name>A0A429V849_9SPHN</name>
<proteinExistence type="predicted"/>
<gene>
    <name evidence="1" type="ORF">HMF7854_04230</name>
</gene>
<organism evidence="1 2">
    <name type="scientific">Sphingomonas ginkgonis</name>
    <dbReference type="NCBI Taxonomy" id="2315330"/>
    <lineage>
        <taxon>Bacteria</taxon>
        <taxon>Pseudomonadati</taxon>
        <taxon>Pseudomonadota</taxon>
        <taxon>Alphaproteobacteria</taxon>
        <taxon>Sphingomonadales</taxon>
        <taxon>Sphingomonadaceae</taxon>
        <taxon>Sphingomonas</taxon>
    </lineage>
</organism>
<keyword evidence="2" id="KW-1185">Reference proteome</keyword>
<accession>A0A429V849</accession>